<proteinExistence type="predicted"/>
<evidence type="ECO:0000313" key="3">
    <source>
        <dbReference type="EMBL" id="OXS99312.1"/>
    </source>
</evidence>
<dbReference type="SUPFAM" id="SSF53335">
    <property type="entry name" value="S-adenosyl-L-methionine-dependent methyltransferases"/>
    <property type="match status" value="1"/>
</dbReference>
<accession>A0A231UTQ9</accession>
<protein>
    <recommendedName>
        <fullName evidence="2">Methyltransferase domain-containing protein</fullName>
    </recommendedName>
</protein>
<gene>
    <name evidence="3" type="ORF">B7H23_14155</name>
</gene>
<keyword evidence="4" id="KW-1185">Reference proteome</keyword>
<comment type="caution">
    <text evidence="3">The sequence shown here is derived from an EMBL/GenBank/DDBJ whole genome shotgun (WGS) entry which is preliminary data.</text>
</comment>
<reference evidence="4" key="1">
    <citation type="journal article" date="2017" name="Int. J. Syst. Evol. Microbiol.">
        <title>Notoacmeibacter marinus gen. nov., sp. nov., isolated from the gut of a limpet and proposal of Notoacmeibacteraceae fam. nov. in the order Rhizobiales of the class Alphaproteobacteria.</title>
        <authorList>
            <person name="Huang Z."/>
            <person name="Guo F."/>
            <person name="Lai Q."/>
        </authorList>
    </citation>
    <scope>NUCLEOTIDE SEQUENCE [LARGE SCALE GENOMIC DNA]</scope>
    <source>
        <strain evidence="4">XMTR2A4</strain>
    </source>
</reference>
<dbReference type="InterPro" id="IPR041698">
    <property type="entry name" value="Methyltransf_25"/>
</dbReference>
<dbReference type="PANTHER" id="PTHR43464:SF92">
    <property type="entry name" value="SLR1071 PROTEIN"/>
    <property type="match status" value="1"/>
</dbReference>
<dbReference type="Pfam" id="PF13649">
    <property type="entry name" value="Methyltransf_25"/>
    <property type="match status" value="1"/>
</dbReference>
<dbReference type="PANTHER" id="PTHR43464">
    <property type="entry name" value="METHYLTRANSFERASE"/>
    <property type="match status" value="1"/>
</dbReference>
<dbReference type="EMBL" id="NBYO01000003">
    <property type="protein sequence ID" value="OXS99312.1"/>
    <property type="molecule type" value="Genomic_DNA"/>
</dbReference>
<feature type="region of interest" description="Disordered" evidence="1">
    <location>
        <begin position="1"/>
        <end position="32"/>
    </location>
</feature>
<evidence type="ECO:0000256" key="1">
    <source>
        <dbReference type="SAM" id="MobiDB-lite"/>
    </source>
</evidence>
<evidence type="ECO:0000259" key="2">
    <source>
        <dbReference type="Pfam" id="PF13649"/>
    </source>
</evidence>
<organism evidence="3 4">
    <name type="scientific">Notoacmeibacter marinus</name>
    <dbReference type="NCBI Taxonomy" id="1876515"/>
    <lineage>
        <taxon>Bacteria</taxon>
        <taxon>Pseudomonadati</taxon>
        <taxon>Pseudomonadota</taxon>
        <taxon>Alphaproteobacteria</taxon>
        <taxon>Hyphomicrobiales</taxon>
        <taxon>Notoacmeibacteraceae</taxon>
        <taxon>Notoacmeibacter</taxon>
    </lineage>
</organism>
<dbReference type="GO" id="GO:0008168">
    <property type="term" value="F:methyltransferase activity"/>
    <property type="evidence" value="ECO:0007669"/>
    <property type="project" value="TreeGrafter"/>
</dbReference>
<evidence type="ECO:0000313" key="4">
    <source>
        <dbReference type="Proteomes" id="UP000215405"/>
    </source>
</evidence>
<dbReference type="AlphaFoldDB" id="A0A231UTQ9"/>
<dbReference type="Gene3D" id="3.40.50.150">
    <property type="entry name" value="Vaccinia Virus protein VP39"/>
    <property type="match status" value="1"/>
</dbReference>
<dbReference type="RefSeq" id="WP_094078092.1">
    <property type="nucleotide sequence ID" value="NZ_NBYO01000003.1"/>
</dbReference>
<feature type="domain" description="Methyltransferase" evidence="2">
    <location>
        <begin position="78"/>
        <end position="170"/>
    </location>
</feature>
<sequence length="233" mass="25853">MTRDGDFEARRQAARDRLDADDPAMKAERDDTSRSGFFANVYEKAQGDAAAVPWADLEPKPQLLNWLAEHPGQGRRAIDVACGLGDNAAALADAGYDTTAFDYTEKAVNWARRRFPVKPVDWQVADLLNLPANWRGAFDLVHECYTVQSVPPERHAEFSAAIASLVAPGGTLLVYARSRKEDEQTDGPPWPLTPSELDLYAASGLKREASDSFDIVRPDKTIPHRFDVWRRAG</sequence>
<dbReference type="Proteomes" id="UP000215405">
    <property type="component" value="Unassembled WGS sequence"/>
</dbReference>
<dbReference type="InterPro" id="IPR029063">
    <property type="entry name" value="SAM-dependent_MTases_sf"/>
</dbReference>
<name>A0A231UTQ9_9HYPH</name>
<dbReference type="CDD" id="cd02440">
    <property type="entry name" value="AdoMet_MTases"/>
    <property type="match status" value="1"/>
</dbReference>